<dbReference type="SUPFAM" id="SSF88723">
    <property type="entry name" value="PIN domain-like"/>
    <property type="match status" value="1"/>
</dbReference>
<dbReference type="AlphaFoldDB" id="A0A133V114"/>
<sequence>MGRIGLDSNVFLCVLLPGATKTGRENIDGSERVLKSLGGTNEGITSSIVLAEIAWAFLREGKGGPEMEGAREVIEGMEGLEINPVDPDIAWRAGKLRGRHYEKESPISYQDTVYLATSLREKVDALYTTDPHLLELEEEEIPIVEPKDFNEQRAGKRS</sequence>
<comment type="caution">
    <text evidence="2">The sequence shown here is derived from an EMBL/GenBank/DDBJ whole genome shotgun (WGS) entry which is preliminary data.</text>
</comment>
<organism evidence="2 3">
    <name type="scientific">candidate division MSBL1 archaeon SCGC-AAA259O05</name>
    <dbReference type="NCBI Taxonomy" id="1698271"/>
    <lineage>
        <taxon>Archaea</taxon>
        <taxon>Methanobacteriati</taxon>
        <taxon>Methanobacteriota</taxon>
        <taxon>candidate division MSBL1</taxon>
    </lineage>
</organism>
<dbReference type="InterPro" id="IPR029060">
    <property type="entry name" value="PIN-like_dom_sf"/>
</dbReference>
<dbReference type="InterPro" id="IPR002716">
    <property type="entry name" value="PIN_dom"/>
</dbReference>
<protein>
    <recommendedName>
        <fullName evidence="1">PIN domain-containing protein</fullName>
    </recommendedName>
</protein>
<name>A0A133V114_9EURY</name>
<dbReference type="Pfam" id="PF01850">
    <property type="entry name" value="PIN"/>
    <property type="match status" value="1"/>
</dbReference>
<keyword evidence="3" id="KW-1185">Reference proteome</keyword>
<gene>
    <name evidence="2" type="ORF">AKJ41_04415</name>
</gene>
<evidence type="ECO:0000259" key="1">
    <source>
        <dbReference type="Pfam" id="PF01850"/>
    </source>
</evidence>
<accession>A0A133V114</accession>
<dbReference type="EMBL" id="LHXV01000058">
    <property type="protein sequence ID" value="KXB00086.1"/>
    <property type="molecule type" value="Genomic_DNA"/>
</dbReference>
<dbReference type="Proteomes" id="UP000070344">
    <property type="component" value="Unassembled WGS sequence"/>
</dbReference>
<proteinExistence type="predicted"/>
<evidence type="ECO:0000313" key="2">
    <source>
        <dbReference type="EMBL" id="KXB00086.1"/>
    </source>
</evidence>
<dbReference type="Gene3D" id="3.40.50.1010">
    <property type="entry name" value="5'-nuclease"/>
    <property type="match status" value="1"/>
</dbReference>
<reference evidence="2 3" key="1">
    <citation type="journal article" date="2016" name="Sci. Rep.">
        <title>Metabolic traits of an uncultured archaeal lineage -MSBL1- from brine pools of the Red Sea.</title>
        <authorList>
            <person name="Mwirichia R."/>
            <person name="Alam I."/>
            <person name="Rashid M."/>
            <person name="Vinu M."/>
            <person name="Ba-Alawi W."/>
            <person name="Anthony Kamau A."/>
            <person name="Kamanda Ngugi D."/>
            <person name="Goker M."/>
            <person name="Klenk H.P."/>
            <person name="Bajic V."/>
            <person name="Stingl U."/>
        </authorList>
    </citation>
    <scope>NUCLEOTIDE SEQUENCE [LARGE SCALE GENOMIC DNA]</scope>
    <source>
        <strain evidence="2">SCGC-AAA259O05</strain>
    </source>
</reference>
<evidence type="ECO:0000313" key="3">
    <source>
        <dbReference type="Proteomes" id="UP000070344"/>
    </source>
</evidence>
<feature type="domain" description="PIN" evidence="1">
    <location>
        <begin position="6"/>
        <end position="136"/>
    </location>
</feature>